<evidence type="ECO:0000313" key="6">
    <source>
        <dbReference type="Proteomes" id="UP000092695"/>
    </source>
</evidence>
<proteinExistence type="inferred from homology"/>
<evidence type="ECO:0000256" key="2">
    <source>
        <dbReference type="ARBA" id="ARBA00022505"/>
    </source>
</evidence>
<dbReference type="KEGG" id="woc:BA177_11705"/>
<dbReference type="Pfam" id="PF20256">
    <property type="entry name" value="MoCoBD_2"/>
    <property type="match status" value="1"/>
</dbReference>
<dbReference type="AlphaFoldDB" id="A0A193LH42"/>
<organism evidence="5 6">
    <name type="scientific">Woeseia oceani</name>
    <dbReference type="NCBI Taxonomy" id="1548547"/>
    <lineage>
        <taxon>Bacteria</taxon>
        <taxon>Pseudomonadati</taxon>
        <taxon>Pseudomonadota</taxon>
        <taxon>Gammaproteobacteria</taxon>
        <taxon>Woeseiales</taxon>
        <taxon>Woeseiaceae</taxon>
        <taxon>Woeseia</taxon>
    </lineage>
</organism>
<dbReference type="Pfam" id="PF02738">
    <property type="entry name" value="MoCoBD_1"/>
    <property type="match status" value="1"/>
</dbReference>
<gene>
    <name evidence="5" type="ORF">BA177_11705</name>
</gene>
<reference evidence="5 6" key="1">
    <citation type="submission" date="2016-06" db="EMBL/GenBank/DDBJ databases">
        <title>Complete genome sequence of a deep-branching marine Gamma Proteobacterium Woeseia oceani type strain XK5.</title>
        <authorList>
            <person name="Mu D."/>
            <person name="Du Z."/>
        </authorList>
    </citation>
    <scope>NUCLEOTIDE SEQUENCE [LARGE SCALE GENOMIC DNA]</scope>
    <source>
        <strain evidence="5 6">XK5</strain>
    </source>
</reference>
<dbReference type="EMBL" id="CP016268">
    <property type="protein sequence ID" value="ANO51778.1"/>
    <property type="molecule type" value="Genomic_DNA"/>
</dbReference>
<evidence type="ECO:0000256" key="3">
    <source>
        <dbReference type="ARBA" id="ARBA00023002"/>
    </source>
</evidence>
<dbReference type="Gene3D" id="3.30.365.10">
    <property type="entry name" value="Aldehyde oxidase/xanthine dehydrogenase, molybdopterin binding domain"/>
    <property type="match status" value="4"/>
</dbReference>
<name>A0A193LH42_9GAMM</name>
<dbReference type="InterPro" id="IPR016208">
    <property type="entry name" value="Ald_Oxase/xanthine_DH-like"/>
</dbReference>
<dbReference type="InterPro" id="IPR037165">
    <property type="entry name" value="AldOxase/xan_DH_Mopterin-bd_sf"/>
</dbReference>
<dbReference type="InterPro" id="IPR046867">
    <property type="entry name" value="AldOxase/xan_DH_MoCoBD2"/>
</dbReference>
<evidence type="ECO:0000256" key="1">
    <source>
        <dbReference type="ARBA" id="ARBA00006849"/>
    </source>
</evidence>
<dbReference type="SUPFAM" id="SSF54665">
    <property type="entry name" value="CO dehydrogenase molybdoprotein N-domain-like"/>
    <property type="match status" value="1"/>
</dbReference>
<dbReference type="InterPro" id="IPR000674">
    <property type="entry name" value="Ald_Oxase/Xan_DH_a/b"/>
</dbReference>
<dbReference type="SMART" id="SM01008">
    <property type="entry name" value="Ald_Xan_dh_C"/>
    <property type="match status" value="1"/>
</dbReference>
<dbReference type="GO" id="GO:0016491">
    <property type="term" value="F:oxidoreductase activity"/>
    <property type="evidence" value="ECO:0007669"/>
    <property type="project" value="UniProtKB-KW"/>
</dbReference>
<sequence>MRPVPATVFEDNVNKMNTGQAVARKEDRRFLTGSGRYTDDIVLDGQTWLRFYRSPYAHGTITELDTSEARAMPGVLAVYTGQDLLAAGVRDVAGAAMPDGSRQALKQPPLARDRVRYVGEPVAAIIAESAAMAQAAADSILFDVDELPAAVTPGDALRATEAAIHADLESNHYGTMSYGDQKRTDAVFETSPRRVRIEVINNRVAPAALEPRACNASYDPDDGSMLVYQGCQGVHALRDRILKSVDLDKDKLRVICPDVGGGFGLKFFLQCETVVAVFASKMLGRPVKWTADRSESFQSDVHGRDHESHAEFALDDNGRVLAMRATVNANIGAYCSQAGPIIPWFGACMTGGCYDIPALHVAINMVVTNTVPVDAYRGAGRPEATYLIERLMDRAALELGIARDEIRRRNFIAPDQFPYLTATGRSYDSGRYSEIMEAALQRADWLGFEQRRMESRDRGQLRGIGFASYVEICSAAGSEETHIRFRHDGRLELTAGTQSTGQGHETSYAQIVAAVLGTGIEHTDLVQGDTLQVPTGQGTNGSRSLAIAGSALRHCADLVVEAGKRMAAAVFEAPEAQIDFADGRFQTRDGSHSAAITDIALASFDEALRPAAVLPGLRCQYRFEPDGGTFPNGCHVCEVEIDPATGVTRILRYTVEDDVGVVINPLLLEGQIVGGIAQGLGQALTEHAAYDRDSGQLLSATFMDYGMPRSDWLPDVDFRYREVPSPRNPLGVKGAGEAGTVGAAPALVNAVLDALAASGVENLDMPVTPQKVWQALQNAG</sequence>
<comment type="similarity">
    <text evidence="1">Belongs to the xanthine dehydrogenase family.</text>
</comment>
<dbReference type="STRING" id="1548547.BA177_11705"/>
<dbReference type="PANTHER" id="PTHR11908:SF132">
    <property type="entry name" value="ALDEHYDE OXIDASE 1-RELATED"/>
    <property type="match status" value="1"/>
</dbReference>
<protein>
    <recommendedName>
        <fullName evidence="4">Aldehyde oxidase/xanthine dehydrogenase a/b hammerhead domain-containing protein</fullName>
    </recommendedName>
</protein>
<feature type="domain" description="Aldehyde oxidase/xanthine dehydrogenase a/b hammerhead" evidence="4">
    <location>
        <begin position="32"/>
        <end position="148"/>
    </location>
</feature>
<dbReference type="GO" id="GO:0005506">
    <property type="term" value="F:iron ion binding"/>
    <property type="evidence" value="ECO:0007669"/>
    <property type="project" value="InterPro"/>
</dbReference>
<dbReference type="InterPro" id="IPR036856">
    <property type="entry name" value="Ald_Oxase/Xan_DH_a/b_sf"/>
</dbReference>
<dbReference type="Proteomes" id="UP000092695">
    <property type="component" value="Chromosome"/>
</dbReference>
<keyword evidence="2" id="KW-0500">Molybdenum</keyword>
<evidence type="ECO:0000259" key="4">
    <source>
        <dbReference type="SMART" id="SM01008"/>
    </source>
</evidence>
<dbReference type="Gene3D" id="3.90.1170.50">
    <property type="entry name" value="Aldehyde oxidase/xanthine dehydrogenase, a/b hammerhead"/>
    <property type="match status" value="1"/>
</dbReference>
<dbReference type="SUPFAM" id="SSF56003">
    <property type="entry name" value="Molybdenum cofactor-binding domain"/>
    <property type="match status" value="1"/>
</dbReference>
<accession>A0A193LH42</accession>
<dbReference type="InterPro" id="IPR008274">
    <property type="entry name" value="AldOxase/xan_DH_MoCoBD1"/>
</dbReference>
<dbReference type="PANTHER" id="PTHR11908">
    <property type="entry name" value="XANTHINE DEHYDROGENASE"/>
    <property type="match status" value="1"/>
</dbReference>
<keyword evidence="6" id="KW-1185">Reference proteome</keyword>
<keyword evidence="3" id="KW-0560">Oxidoreductase</keyword>
<dbReference type="Pfam" id="PF01315">
    <property type="entry name" value="Ald_Xan_dh_C"/>
    <property type="match status" value="1"/>
</dbReference>
<evidence type="ECO:0000313" key="5">
    <source>
        <dbReference type="EMBL" id="ANO51778.1"/>
    </source>
</evidence>